<accession>A0ABY7E8H2</accession>
<evidence type="ECO:0000256" key="11">
    <source>
        <dbReference type="ARBA" id="ARBA00039088"/>
    </source>
</evidence>
<evidence type="ECO:0000256" key="1">
    <source>
        <dbReference type="ARBA" id="ARBA00001917"/>
    </source>
</evidence>
<gene>
    <name evidence="16" type="ORF">MAR_020621</name>
</gene>
<evidence type="ECO:0000256" key="2">
    <source>
        <dbReference type="ARBA" id="ARBA00001974"/>
    </source>
</evidence>
<evidence type="ECO:0000256" key="7">
    <source>
        <dbReference type="ARBA" id="ARBA00022827"/>
    </source>
</evidence>
<keyword evidence="4" id="KW-0285">Flavoprotein</keyword>
<dbReference type="InterPro" id="IPR039261">
    <property type="entry name" value="FNR_nucleotide-bd"/>
</dbReference>
<dbReference type="EMBL" id="CP111016">
    <property type="protein sequence ID" value="WAR05252.1"/>
    <property type="molecule type" value="Genomic_DNA"/>
</dbReference>
<dbReference type="Pfam" id="PF00667">
    <property type="entry name" value="FAD_binding_1"/>
    <property type="match status" value="1"/>
</dbReference>
<dbReference type="PRINTS" id="PR00371">
    <property type="entry name" value="FPNCR"/>
</dbReference>
<evidence type="ECO:0000256" key="5">
    <source>
        <dbReference type="ARBA" id="ARBA00022643"/>
    </source>
</evidence>
<dbReference type="PRINTS" id="PR00369">
    <property type="entry name" value="FLAVODOXIN"/>
</dbReference>
<dbReference type="PROSITE" id="PS51384">
    <property type="entry name" value="FAD_FR"/>
    <property type="match status" value="1"/>
</dbReference>
<feature type="region of interest" description="Disordered" evidence="13">
    <location>
        <begin position="249"/>
        <end position="330"/>
    </location>
</feature>
<dbReference type="InterPro" id="IPR017938">
    <property type="entry name" value="Riboflavin_synthase-like_b-brl"/>
</dbReference>
<feature type="domain" description="FAD-binding FR-type" evidence="15">
    <location>
        <begin position="404"/>
        <end position="667"/>
    </location>
</feature>
<dbReference type="Gene3D" id="3.40.50.80">
    <property type="entry name" value="Nucleotide-binding domain of ferredoxin-NADP reductase (FNR) module"/>
    <property type="match status" value="1"/>
</dbReference>
<dbReference type="SUPFAM" id="SSF52218">
    <property type="entry name" value="Flavoproteins"/>
    <property type="match status" value="1"/>
</dbReference>
<reference evidence="16" key="1">
    <citation type="submission" date="2022-11" db="EMBL/GenBank/DDBJ databases">
        <title>Centuries of genome instability and evolution in soft-shell clam transmissible cancer (bioRxiv).</title>
        <authorList>
            <person name="Hart S.F.M."/>
            <person name="Yonemitsu M.A."/>
            <person name="Giersch R.M."/>
            <person name="Beal B.F."/>
            <person name="Arriagada G."/>
            <person name="Davis B.W."/>
            <person name="Ostrander E.A."/>
            <person name="Goff S.P."/>
            <person name="Metzger M.J."/>
        </authorList>
    </citation>
    <scope>NUCLEOTIDE SEQUENCE</scope>
    <source>
        <strain evidence="16">MELC-2E11</strain>
        <tissue evidence="16">Siphon/mantle</tissue>
    </source>
</reference>
<evidence type="ECO:0000256" key="6">
    <source>
        <dbReference type="ARBA" id="ARBA00022691"/>
    </source>
</evidence>
<dbReference type="PROSITE" id="PS50902">
    <property type="entry name" value="FLAVODOXIN_LIKE"/>
    <property type="match status" value="1"/>
</dbReference>
<sequence length="828" mass="90235">QKDASLCWKSLPASVWLSDGAGSGHSRGNSREFNIERIKCVVIVISTTGDGEPPDTALKFVRRLKKKTLKDNYLSGLKYTLLGLGDSNYTNFCNCGKTLDQRLQELGAGHLYSPGFADDAVGLEVVVEPWIEGLFPALRTFLNLPDPKGDGGGGGKKVGLNQDHEKTLDGEGRNTVNGVGETGFSTEKAKTIHREGETGVSPEKAKTVNGEGETGLSPEVAKLVNGESNFVETNITTDESANCSCADNVTKHSNSDQNSVNVTFGGSSGSDSQTDKTDHEISLSCDIPNSDPKASGDTEKKENGTQNVKVDDKPAGDSSVQHLNDSKNANCSSQFTQTKETCTGSGGDNLSSGVRLSVPPLSESTLTVPALPAEYLKVEFLPEQTCDVEQIPLQNGCAMPSAASPVTMATVVSINQLTHPTAVKKTLAVELDISDSGIEYQPGDAISVICPNDAKEVDMLLTRLGLEDKADTTMQITVLTATKKRNANVPSHVPPVCTPRHLLMTCLDIRQPPKKKRRLQELCSKQGMAHYSQYIREPELSPLDILNHFPSCTPPIEALIEHLPRLQPRPYSVCTSQRTTHSSLQFVFNIVEISAKQGRTYQRRGVCTGWLDSLRPQGRIQTAGSGDSKLSVSKVDDGDLLEKLEALKINHIKVPIFTRTNQHFRLPDDDTVPLILIGPGTGVAPFIGYLEERAWQRHNQSEVQYGDIYLFSGCRHKDRDYLFREQLEDFESSSVLTKLCVSFSRDIGQPEGSPRYVQDNIRAHDADLVSLIEGSGACICVCGDATNMAKDVNKAFVDIIAKEKGITEEEAGNLVMKLRLDRRYREDL</sequence>
<evidence type="ECO:0000256" key="3">
    <source>
        <dbReference type="ARBA" id="ARBA00022605"/>
    </source>
</evidence>
<keyword evidence="9" id="KW-0560">Oxidoreductase</keyword>
<dbReference type="InterPro" id="IPR001433">
    <property type="entry name" value="OxRdtase_FAD/NAD-bd"/>
</dbReference>
<dbReference type="InterPro" id="IPR017927">
    <property type="entry name" value="FAD-bd_FR_type"/>
</dbReference>
<dbReference type="Proteomes" id="UP001164746">
    <property type="component" value="Chromosome 5"/>
</dbReference>
<dbReference type="InterPro" id="IPR023173">
    <property type="entry name" value="NADPH_Cyt_P450_Rdtase_alpha"/>
</dbReference>
<dbReference type="Gene3D" id="3.40.50.360">
    <property type="match status" value="1"/>
</dbReference>
<evidence type="ECO:0000256" key="13">
    <source>
        <dbReference type="SAM" id="MobiDB-lite"/>
    </source>
</evidence>
<comment type="cofactor">
    <cofactor evidence="1">
        <name>FMN</name>
        <dbReference type="ChEBI" id="CHEBI:58210"/>
    </cofactor>
</comment>
<feature type="non-terminal residue" evidence="16">
    <location>
        <position position="828"/>
    </location>
</feature>
<evidence type="ECO:0000256" key="8">
    <source>
        <dbReference type="ARBA" id="ARBA00022857"/>
    </source>
</evidence>
<keyword evidence="7" id="KW-0274">FAD</keyword>
<feature type="domain" description="Flavodoxin-like" evidence="14">
    <location>
        <begin position="1"/>
        <end position="135"/>
    </location>
</feature>
<dbReference type="Gene3D" id="1.20.990.10">
    <property type="entry name" value="NADPH-cytochrome p450 Reductase, Chain A, domain 3"/>
    <property type="match status" value="1"/>
</dbReference>
<evidence type="ECO:0000256" key="4">
    <source>
        <dbReference type="ARBA" id="ARBA00022630"/>
    </source>
</evidence>
<evidence type="ECO:0000313" key="17">
    <source>
        <dbReference type="Proteomes" id="UP001164746"/>
    </source>
</evidence>
<keyword evidence="10" id="KW-0486">Methionine biosynthesis</keyword>
<keyword evidence="3" id="KW-0028">Amino-acid biosynthesis</keyword>
<dbReference type="SUPFAM" id="SSF63380">
    <property type="entry name" value="Riboflavin synthase domain-like"/>
    <property type="match status" value="1"/>
</dbReference>
<dbReference type="InterPro" id="IPR001094">
    <property type="entry name" value="Flavdoxin-like"/>
</dbReference>
<dbReference type="InterPro" id="IPR003097">
    <property type="entry name" value="CysJ-like_FAD-binding"/>
</dbReference>
<evidence type="ECO:0000256" key="12">
    <source>
        <dbReference type="ARBA" id="ARBA00040659"/>
    </source>
</evidence>
<proteinExistence type="predicted"/>
<keyword evidence="17" id="KW-1185">Reference proteome</keyword>
<dbReference type="SUPFAM" id="SSF52343">
    <property type="entry name" value="Ferredoxin reductase-like, C-terminal NADP-linked domain"/>
    <property type="match status" value="1"/>
</dbReference>
<feature type="region of interest" description="Disordered" evidence="13">
    <location>
        <begin position="191"/>
        <end position="217"/>
    </location>
</feature>
<keyword evidence="6" id="KW-0949">S-adenosyl-L-methionine</keyword>
<dbReference type="InterPro" id="IPR001709">
    <property type="entry name" value="Flavoprot_Pyr_Nucl_cyt_Rdtase"/>
</dbReference>
<evidence type="ECO:0000313" key="16">
    <source>
        <dbReference type="EMBL" id="WAR05252.1"/>
    </source>
</evidence>
<dbReference type="InterPro" id="IPR029039">
    <property type="entry name" value="Flavoprotein-like_sf"/>
</dbReference>
<dbReference type="PANTHER" id="PTHR19384:SF84">
    <property type="entry name" value="METHIONINE SYNTHASE REDUCTASE"/>
    <property type="match status" value="1"/>
</dbReference>
<keyword evidence="5" id="KW-0288">FMN</keyword>
<evidence type="ECO:0000259" key="14">
    <source>
        <dbReference type="PROSITE" id="PS50902"/>
    </source>
</evidence>
<comment type="cofactor">
    <cofactor evidence="2">
        <name>FAD</name>
        <dbReference type="ChEBI" id="CHEBI:57692"/>
    </cofactor>
</comment>
<evidence type="ECO:0000256" key="10">
    <source>
        <dbReference type="ARBA" id="ARBA00023167"/>
    </source>
</evidence>
<feature type="compositionally biased region" description="Polar residues" evidence="13">
    <location>
        <begin position="255"/>
        <end position="272"/>
    </location>
</feature>
<protein>
    <recommendedName>
        <fullName evidence="12">Methionine synthase reductase</fullName>
        <ecNumber evidence="11">1.16.1.8</ecNumber>
    </recommendedName>
</protein>
<dbReference type="Gene3D" id="2.40.30.10">
    <property type="entry name" value="Translation factors"/>
    <property type="match status" value="1"/>
</dbReference>
<dbReference type="PANTHER" id="PTHR19384">
    <property type="entry name" value="NITRIC OXIDE SYNTHASE-RELATED"/>
    <property type="match status" value="1"/>
</dbReference>
<dbReference type="InterPro" id="IPR008254">
    <property type="entry name" value="Flavodoxin/NO_synth"/>
</dbReference>
<dbReference type="EC" id="1.16.1.8" evidence="11"/>
<dbReference type="Pfam" id="PF00175">
    <property type="entry name" value="NAD_binding_1"/>
    <property type="match status" value="1"/>
</dbReference>
<feature type="compositionally biased region" description="Polar residues" evidence="13">
    <location>
        <begin position="318"/>
        <end position="330"/>
    </location>
</feature>
<dbReference type="Pfam" id="PF00258">
    <property type="entry name" value="Flavodoxin_1"/>
    <property type="match status" value="1"/>
</dbReference>
<evidence type="ECO:0000256" key="9">
    <source>
        <dbReference type="ARBA" id="ARBA00023002"/>
    </source>
</evidence>
<feature type="compositionally biased region" description="Basic and acidic residues" evidence="13">
    <location>
        <begin position="294"/>
        <end position="315"/>
    </location>
</feature>
<keyword evidence="8" id="KW-0521">NADP</keyword>
<organism evidence="16 17">
    <name type="scientific">Mya arenaria</name>
    <name type="common">Soft-shell clam</name>
    <dbReference type="NCBI Taxonomy" id="6604"/>
    <lineage>
        <taxon>Eukaryota</taxon>
        <taxon>Metazoa</taxon>
        <taxon>Spiralia</taxon>
        <taxon>Lophotrochozoa</taxon>
        <taxon>Mollusca</taxon>
        <taxon>Bivalvia</taxon>
        <taxon>Autobranchia</taxon>
        <taxon>Heteroconchia</taxon>
        <taxon>Euheterodonta</taxon>
        <taxon>Imparidentia</taxon>
        <taxon>Neoheterodontei</taxon>
        <taxon>Myida</taxon>
        <taxon>Myoidea</taxon>
        <taxon>Myidae</taxon>
        <taxon>Mya</taxon>
    </lineage>
</organism>
<dbReference type="CDD" id="cd06203">
    <property type="entry name" value="methionine_synthase_red"/>
    <property type="match status" value="1"/>
</dbReference>
<evidence type="ECO:0000259" key="15">
    <source>
        <dbReference type="PROSITE" id="PS51384"/>
    </source>
</evidence>
<name>A0ABY7E8H2_MYAAR</name>